<organism evidence="2">
    <name type="scientific">Perkinsus marinus (strain ATCC 50983 / TXsc)</name>
    <dbReference type="NCBI Taxonomy" id="423536"/>
    <lineage>
        <taxon>Eukaryota</taxon>
        <taxon>Sar</taxon>
        <taxon>Alveolata</taxon>
        <taxon>Perkinsozoa</taxon>
        <taxon>Perkinsea</taxon>
        <taxon>Perkinsida</taxon>
        <taxon>Perkinsidae</taxon>
        <taxon>Perkinsus</taxon>
    </lineage>
</organism>
<dbReference type="RefSeq" id="XP_002776717.1">
    <property type="nucleotide sequence ID" value="XM_002776671.1"/>
</dbReference>
<gene>
    <name evidence="1" type="ORF">Pmar_PMAR010996</name>
</gene>
<reference evidence="1 2" key="1">
    <citation type="submission" date="2008-07" db="EMBL/GenBank/DDBJ databases">
        <authorList>
            <person name="El-Sayed N."/>
            <person name="Caler E."/>
            <person name="Inman J."/>
            <person name="Amedeo P."/>
            <person name="Hass B."/>
            <person name="Wortman J."/>
        </authorList>
    </citation>
    <scope>NUCLEOTIDE SEQUENCE [LARGE SCALE GENOMIC DNA]</scope>
    <source>
        <strain evidence="2">ATCC 50983 / TXsc</strain>
    </source>
</reference>
<dbReference type="GeneID" id="9042143"/>
<dbReference type="InParanoid" id="C5L410"/>
<dbReference type="OMA" id="AKIMHND"/>
<dbReference type="AlphaFoldDB" id="C5L410"/>
<proteinExistence type="predicted"/>
<dbReference type="EMBL" id="GG678938">
    <property type="protein sequence ID" value="EER08533.1"/>
    <property type="molecule type" value="Genomic_DNA"/>
</dbReference>
<evidence type="ECO:0000313" key="2">
    <source>
        <dbReference type="Proteomes" id="UP000007800"/>
    </source>
</evidence>
<protein>
    <submittedName>
        <fullName evidence="1">Uncharacterized protein</fullName>
    </submittedName>
</protein>
<keyword evidence="2" id="KW-1185">Reference proteome</keyword>
<sequence>MLYAAQFNKGHRSGEFICAGGSGANEAKIMHNDKGSGDQSAGWRTLGTLTGVDKGCFTVDFSSGKSTEPELVAVGGGDGIVRVMEIGYEENEGGDL</sequence>
<name>C5L410_PERM5</name>
<accession>C5L410</accession>
<evidence type="ECO:0000313" key="1">
    <source>
        <dbReference type="EMBL" id="EER08533.1"/>
    </source>
</evidence>
<dbReference type="Proteomes" id="UP000007800">
    <property type="component" value="Unassembled WGS sequence"/>
</dbReference>
<dbReference type="OrthoDB" id="439331at2759"/>